<organism evidence="8 9">
    <name type="scientific">Oceanispirochaeta crateris</name>
    <dbReference type="NCBI Taxonomy" id="2518645"/>
    <lineage>
        <taxon>Bacteria</taxon>
        <taxon>Pseudomonadati</taxon>
        <taxon>Spirochaetota</taxon>
        <taxon>Spirochaetia</taxon>
        <taxon>Spirochaetales</taxon>
        <taxon>Spirochaetaceae</taxon>
        <taxon>Oceanispirochaeta</taxon>
    </lineage>
</organism>
<comment type="subunit">
    <text evidence="6">Forms a complex with KhpA.</text>
</comment>
<dbReference type="Gene3D" id="3.30.300.20">
    <property type="match status" value="1"/>
</dbReference>
<dbReference type="Pfam" id="PF01424">
    <property type="entry name" value="R3H"/>
    <property type="match status" value="1"/>
</dbReference>
<dbReference type="NCBIfam" id="NF041568">
    <property type="entry name" value="Jag_EloR"/>
    <property type="match status" value="1"/>
</dbReference>
<evidence type="ECO:0000256" key="1">
    <source>
        <dbReference type="ARBA" id="ARBA00022490"/>
    </source>
</evidence>
<keyword evidence="9" id="KW-1185">Reference proteome</keyword>
<evidence type="ECO:0000256" key="6">
    <source>
        <dbReference type="HAMAP-Rule" id="MF_00867"/>
    </source>
</evidence>
<comment type="similarity">
    <text evidence="6">Belongs to the KhpB RNA-binding protein family.</text>
</comment>
<dbReference type="Pfam" id="PF13083">
    <property type="entry name" value="KH_KhpA-B"/>
    <property type="match status" value="1"/>
</dbReference>
<dbReference type="SMART" id="SM00393">
    <property type="entry name" value="R3H"/>
    <property type="match status" value="1"/>
</dbReference>
<reference evidence="8 9" key="1">
    <citation type="submission" date="2019-02" db="EMBL/GenBank/DDBJ databases">
        <title>Complete Genome Sequence and Methylome Analysis of free living Spirochaetas.</title>
        <authorList>
            <person name="Fomenkov A."/>
            <person name="Dubinina G."/>
            <person name="Leshcheva N."/>
            <person name="Mikheeva N."/>
            <person name="Grabovich M."/>
            <person name="Vincze T."/>
            <person name="Roberts R.J."/>
        </authorList>
    </citation>
    <scope>NUCLEOTIDE SEQUENCE [LARGE SCALE GENOMIC DNA]</scope>
    <source>
        <strain evidence="8 9">K2</strain>
    </source>
</reference>
<dbReference type="RefSeq" id="WP_149487156.1">
    <property type="nucleotide sequence ID" value="NZ_CP036150.1"/>
</dbReference>
<evidence type="ECO:0000313" key="8">
    <source>
        <dbReference type="EMBL" id="QEN09080.1"/>
    </source>
</evidence>
<dbReference type="InterPro" id="IPR034079">
    <property type="entry name" value="R3H_KhpB"/>
</dbReference>
<dbReference type="InterPro" id="IPR015946">
    <property type="entry name" value="KH_dom-like_a/b"/>
</dbReference>
<dbReference type="HAMAP" id="MF_00867">
    <property type="entry name" value="KhpB"/>
    <property type="match status" value="1"/>
</dbReference>
<name>A0A5C1QQ32_9SPIO</name>
<dbReference type="InterPro" id="IPR038008">
    <property type="entry name" value="Jag_KH"/>
</dbReference>
<dbReference type="GO" id="GO:0009252">
    <property type="term" value="P:peptidoglycan biosynthetic process"/>
    <property type="evidence" value="ECO:0007669"/>
    <property type="project" value="UniProtKB-UniRule"/>
</dbReference>
<dbReference type="InterPro" id="IPR038247">
    <property type="entry name" value="Jag_N_dom_sf"/>
</dbReference>
<evidence type="ECO:0000256" key="4">
    <source>
        <dbReference type="ARBA" id="ARBA00023186"/>
    </source>
</evidence>
<sequence length="222" mass="25245">MVKEYEAKTEREAIEKAATDLGMEQDQFDVEILESEQHGFFFKRGSVRIKVYVNEPQQVRAEAIEPSGDIEKELIEFLRKSIELMGYPGEVSITFREKGKIGMDIKSEHSAILIGKKGKNLDALQMLVNVFASKIGGSGYSGKVIIDTENYRQRREENLIRLASKTAEQVCKSKSSKLLEPMNPFERRLIHMALNDMDEVMTKSEGEGLYKQVRIIYKGSNS</sequence>
<protein>
    <recommendedName>
        <fullName evidence="6">RNA-binding protein KhpB</fullName>
    </recommendedName>
    <alternativeName>
        <fullName evidence="6">RNA-binding protein EloR</fullName>
    </alternativeName>
</protein>
<proteinExistence type="inferred from homology"/>
<dbReference type="SUPFAM" id="SSF82708">
    <property type="entry name" value="R3H domain"/>
    <property type="match status" value="1"/>
</dbReference>
<dbReference type="CDD" id="cd02414">
    <property type="entry name" value="KH-II_Jag"/>
    <property type="match status" value="1"/>
</dbReference>
<dbReference type="Gene3D" id="3.30.30.80">
    <property type="entry name" value="probable RNA-binding protein from clostridium symbiosum atcc 14940"/>
    <property type="match status" value="1"/>
</dbReference>
<dbReference type="Gene3D" id="3.30.1370.50">
    <property type="entry name" value="R3H-like domain"/>
    <property type="match status" value="1"/>
</dbReference>
<dbReference type="Proteomes" id="UP000324209">
    <property type="component" value="Chromosome"/>
</dbReference>
<comment type="domain">
    <text evidence="6">Has an N-terminal Jag-N domain and 2 RNA-binding domains (KH and R3H).</text>
</comment>
<keyword evidence="1 6" id="KW-0963">Cytoplasm</keyword>
<gene>
    <name evidence="6" type="primary">khpB</name>
    <name evidence="6" type="synonym">eloR</name>
    <name evidence="8" type="ORF">EXM22_14235</name>
</gene>
<dbReference type="EMBL" id="CP036150">
    <property type="protein sequence ID" value="QEN09080.1"/>
    <property type="molecule type" value="Genomic_DNA"/>
</dbReference>
<comment type="function">
    <text evidence="6">A probable RNA chaperone. Forms a complex with KhpA which binds to cellular RNA and controls its expression. Plays a role in peptidoglycan (PG) homeostasis and cell length regulation.</text>
</comment>
<dbReference type="PANTHER" id="PTHR35800">
    <property type="entry name" value="PROTEIN JAG"/>
    <property type="match status" value="1"/>
</dbReference>
<dbReference type="Pfam" id="PF14804">
    <property type="entry name" value="Jag_N"/>
    <property type="match status" value="1"/>
</dbReference>
<dbReference type="GO" id="GO:0008360">
    <property type="term" value="P:regulation of cell shape"/>
    <property type="evidence" value="ECO:0007669"/>
    <property type="project" value="UniProtKB-KW"/>
</dbReference>
<dbReference type="InterPro" id="IPR032782">
    <property type="entry name" value="KhpB_N"/>
</dbReference>
<accession>A0A5C1QQ32</accession>
<keyword evidence="3 6" id="KW-0133">Cell shape</keyword>
<dbReference type="GO" id="GO:0003723">
    <property type="term" value="F:RNA binding"/>
    <property type="evidence" value="ECO:0007669"/>
    <property type="project" value="UniProtKB-UniRule"/>
</dbReference>
<dbReference type="GO" id="GO:0005737">
    <property type="term" value="C:cytoplasm"/>
    <property type="evidence" value="ECO:0007669"/>
    <property type="project" value="UniProtKB-SubCell"/>
</dbReference>
<evidence type="ECO:0000256" key="5">
    <source>
        <dbReference type="ARBA" id="ARBA00023316"/>
    </source>
</evidence>
<dbReference type="InterPro" id="IPR036867">
    <property type="entry name" value="R3H_dom_sf"/>
</dbReference>
<keyword evidence="4 6" id="KW-0143">Chaperone</keyword>
<dbReference type="InterPro" id="IPR001374">
    <property type="entry name" value="R3H_dom"/>
</dbReference>
<dbReference type="PROSITE" id="PS51061">
    <property type="entry name" value="R3H"/>
    <property type="match status" value="1"/>
</dbReference>
<evidence type="ECO:0000259" key="7">
    <source>
        <dbReference type="PROSITE" id="PS51061"/>
    </source>
</evidence>
<dbReference type="SMART" id="SM01245">
    <property type="entry name" value="Jag_N"/>
    <property type="match status" value="1"/>
</dbReference>
<dbReference type="GO" id="GO:0071555">
    <property type="term" value="P:cell wall organization"/>
    <property type="evidence" value="ECO:0007669"/>
    <property type="project" value="UniProtKB-KW"/>
</dbReference>
<feature type="region of interest" description="Jag_N domain" evidence="6">
    <location>
        <begin position="4"/>
        <end position="54"/>
    </location>
</feature>
<dbReference type="InterPro" id="IPR039247">
    <property type="entry name" value="KhpB"/>
</dbReference>
<keyword evidence="2 6" id="KW-0694">RNA-binding</keyword>
<evidence type="ECO:0000256" key="2">
    <source>
        <dbReference type="ARBA" id="ARBA00022884"/>
    </source>
</evidence>
<evidence type="ECO:0000313" key="9">
    <source>
        <dbReference type="Proteomes" id="UP000324209"/>
    </source>
</evidence>
<comment type="subcellular location">
    <subcellularLocation>
        <location evidence="6">Cytoplasm</location>
    </subcellularLocation>
</comment>
<keyword evidence="5 6" id="KW-0961">Cell wall biogenesis/degradation</keyword>
<evidence type="ECO:0000256" key="3">
    <source>
        <dbReference type="ARBA" id="ARBA00022960"/>
    </source>
</evidence>
<feature type="domain" description="R3H" evidence="7">
    <location>
        <begin position="153"/>
        <end position="219"/>
    </location>
</feature>
<dbReference type="AlphaFoldDB" id="A0A5C1QQ32"/>
<dbReference type="CDD" id="cd02644">
    <property type="entry name" value="R3H_jag"/>
    <property type="match status" value="1"/>
</dbReference>
<dbReference type="PANTHER" id="PTHR35800:SF1">
    <property type="entry name" value="RNA-BINDING PROTEIN KHPB"/>
    <property type="match status" value="1"/>
</dbReference>
<dbReference type="KEGG" id="ock:EXM22_14235"/>
<dbReference type="OrthoDB" id="9794483at2"/>